<name>A0A127A6A6_9MICC</name>
<dbReference type="InterPro" id="IPR051781">
    <property type="entry name" value="Metallo-dep_Hydrolase"/>
</dbReference>
<dbReference type="PATRIC" id="fig|37927.3.peg.3901"/>
<sequence length="457" mass="48016">MSTLIHGGTLVTGEGTAPVECGALIMAGGRIEAVLDHWAPGQHYDGDIIDASGCVIMPGLVNSHCHGVTPGPLFPSAARALSEEAWLGNLDRHLLAGTTTVLSLCGLATMEQVREADKRHAVNVRGATTHLPSAISAAQIADGAGLSGREEGIGVEQMLSEGAVAIGELGGGQTLGGGGQDLVYLPAAIGRRTGVRVSQDEARRLKEAVLGRFVDATHYDFEEFAQAAREARLADVIDLHDLAELIRSTVTPSVTPAIEGIRQGVHAAARLGVPAIVHSASATAAVLRELMVDPRARGAKVVAAHVNHTSHTPTEARELAALGREHGWAGEASAFDLLDRRHTVKTREHWDLLLAEAGLVQIIGTDYGHHGQHDRLIAAVQDIAERGHRSLQDAVAMATSSVADLIPGIAPERGTLRRGLVADVVVADARDFRRVRDVFVGGERVVAEGQLAAGARR</sequence>
<dbReference type="PANTHER" id="PTHR43135">
    <property type="entry name" value="ALPHA-D-RIBOSE 1-METHYLPHOSPHONATE 5-TRIPHOSPHATE DIPHOSPHATASE"/>
    <property type="match status" value="1"/>
</dbReference>
<dbReference type="InterPro" id="IPR006680">
    <property type="entry name" value="Amidohydro-rel"/>
</dbReference>
<dbReference type="AlphaFoldDB" id="A0A127A6A6"/>
<dbReference type="STRING" id="37927.SA2016_3804"/>
<evidence type="ECO:0000259" key="1">
    <source>
        <dbReference type="Pfam" id="PF01979"/>
    </source>
</evidence>
<dbReference type="Proteomes" id="UP000070134">
    <property type="component" value="Chromosome"/>
</dbReference>
<dbReference type="PANTHER" id="PTHR43135:SF3">
    <property type="entry name" value="ALPHA-D-RIBOSE 1-METHYLPHOSPHONATE 5-TRIPHOSPHATE DIPHOSPHATASE"/>
    <property type="match status" value="1"/>
</dbReference>
<organism evidence="2 3">
    <name type="scientific">Sinomonas atrocyanea</name>
    <dbReference type="NCBI Taxonomy" id="37927"/>
    <lineage>
        <taxon>Bacteria</taxon>
        <taxon>Bacillati</taxon>
        <taxon>Actinomycetota</taxon>
        <taxon>Actinomycetes</taxon>
        <taxon>Micrococcales</taxon>
        <taxon>Micrococcaceae</taxon>
        <taxon>Sinomonas</taxon>
    </lineage>
</organism>
<reference evidence="2 3" key="1">
    <citation type="submission" date="2016-02" db="EMBL/GenBank/DDBJ databases">
        <title>Complete genome of Sinomonas atrocyanea KCTC 3377.</title>
        <authorList>
            <person name="Kim K.M."/>
        </authorList>
    </citation>
    <scope>NUCLEOTIDE SEQUENCE [LARGE SCALE GENOMIC DNA]</scope>
    <source>
        <strain evidence="2 3">KCTC 3377</strain>
    </source>
</reference>
<evidence type="ECO:0000313" key="3">
    <source>
        <dbReference type="Proteomes" id="UP000070134"/>
    </source>
</evidence>
<accession>A0A127A6A6</accession>
<dbReference type="GO" id="GO:0016810">
    <property type="term" value="F:hydrolase activity, acting on carbon-nitrogen (but not peptide) bonds"/>
    <property type="evidence" value="ECO:0007669"/>
    <property type="project" value="InterPro"/>
</dbReference>
<dbReference type="InterPro" id="IPR011059">
    <property type="entry name" value="Metal-dep_hydrolase_composite"/>
</dbReference>
<keyword evidence="3" id="KW-1185">Reference proteome</keyword>
<protein>
    <recommendedName>
        <fullName evidence="1">Amidohydrolase-related domain-containing protein</fullName>
    </recommendedName>
</protein>
<dbReference type="Pfam" id="PF01979">
    <property type="entry name" value="Amidohydro_1"/>
    <property type="match status" value="1"/>
</dbReference>
<dbReference type="Gene3D" id="2.30.40.10">
    <property type="entry name" value="Urease, subunit C, domain 1"/>
    <property type="match status" value="2"/>
</dbReference>
<proteinExistence type="predicted"/>
<dbReference type="SUPFAM" id="SSF51338">
    <property type="entry name" value="Composite domain of metallo-dependent hydrolases"/>
    <property type="match status" value="1"/>
</dbReference>
<feature type="domain" description="Amidohydrolase-related" evidence="1">
    <location>
        <begin position="55"/>
        <end position="445"/>
    </location>
</feature>
<dbReference type="RefSeq" id="WP_169803087.1">
    <property type="nucleotide sequence ID" value="NZ_BJMO01000049.1"/>
</dbReference>
<dbReference type="InterPro" id="IPR032466">
    <property type="entry name" value="Metal_Hydrolase"/>
</dbReference>
<dbReference type="EMBL" id="CP014518">
    <property type="protein sequence ID" value="AMM34461.1"/>
    <property type="molecule type" value="Genomic_DNA"/>
</dbReference>
<gene>
    <name evidence="2" type="ORF">SA2016_3804</name>
</gene>
<evidence type="ECO:0000313" key="2">
    <source>
        <dbReference type="EMBL" id="AMM34461.1"/>
    </source>
</evidence>
<dbReference type="KEGG" id="satk:SA2016_3804"/>
<dbReference type="SUPFAM" id="SSF51556">
    <property type="entry name" value="Metallo-dependent hydrolases"/>
    <property type="match status" value="1"/>
</dbReference>